<dbReference type="NCBIfam" id="TIGR01603">
    <property type="entry name" value="maj_tail_phi13"/>
    <property type="match status" value="1"/>
</dbReference>
<proteinExistence type="predicted"/>
<reference evidence="1" key="1">
    <citation type="journal article" date="2021" name="Proc. Natl. Acad. Sci. U.S.A.">
        <title>A Catalog of Tens of Thousands of Viruses from Human Metagenomes Reveals Hidden Associations with Chronic Diseases.</title>
        <authorList>
            <person name="Tisza M.J."/>
            <person name="Buck C.B."/>
        </authorList>
    </citation>
    <scope>NUCLEOTIDE SEQUENCE</scope>
    <source>
        <strain evidence="1">CtBrh2</strain>
    </source>
</reference>
<name>A0A8S5S7C0_9CAUD</name>
<dbReference type="InterPro" id="IPR006490">
    <property type="entry name" value="Maj_tail_phi13"/>
</dbReference>
<dbReference type="Pfam" id="PF04630">
    <property type="entry name" value="Phage_TTP_1"/>
    <property type="match status" value="1"/>
</dbReference>
<accession>A0A8S5S7C0</accession>
<protein>
    <submittedName>
        <fullName evidence="1">Tail tube protein</fullName>
    </submittedName>
</protein>
<organism evidence="1">
    <name type="scientific">Siphoviridae sp. ctBrh2</name>
    <dbReference type="NCBI Taxonomy" id="2827804"/>
    <lineage>
        <taxon>Viruses</taxon>
        <taxon>Duplodnaviria</taxon>
        <taxon>Heunggongvirae</taxon>
        <taxon>Uroviricota</taxon>
        <taxon>Caudoviricetes</taxon>
    </lineage>
</organism>
<dbReference type="EMBL" id="BK032545">
    <property type="protein sequence ID" value="DAF46840.1"/>
    <property type="molecule type" value="Genomic_DNA"/>
</dbReference>
<evidence type="ECO:0000313" key="1">
    <source>
        <dbReference type="EMBL" id="DAF46840.1"/>
    </source>
</evidence>
<dbReference type="InterPro" id="IPR006724">
    <property type="entry name" value="Phage_TTP"/>
</dbReference>
<sequence length="191" mass="20326">MTLVGFKRATIQILDEELKPVAGKKYVIEGTTNKGATSAFEITGLSPEAVKAYGSDIPYWVIQEGTGEVAATFSALDLPFEVENEVLGRKKATNGVYHAGEKTKPPYCAVLFESATLRGEKMGTGLYAGKFGRESIAGNTKEGTTPTPEADQFTFAPIPKKIGDDNETVGFAVGDESFTALEAELFDAAGE</sequence>